<evidence type="ECO:0000256" key="2">
    <source>
        <dbReference type="SAM" id="MobiDB-lite"/>
    </source>
</evidence>
<dbReference type="EMBL" id="JAHBMK020000001">
    <property type="protein sequence ID" value="MDO8224505.1"/>
    <property type="molecule type" value="Genomic_DNA"/>
</dbReference>
<organism evidence="3 4">
    <name type="scientific">Bacillus cabrialesii subsp. tritici</name>
    <dbReference type="NCBI Taxonomy" id="2944916"/>
    <lineage>
        <taxon>Bacteria</taxon>
        <taxon>Bacillati</taxon>
        <taxon>Bacillota</taxon>
        <taxon>Bacilli</taxon>
        <taxon>Bacillales</taxon>
        <taxon>Bacillaceae</taxon>
        <taxon>Bacillus</taxon>
        <taxon>Bacillus cabrialesii</taxon>
    </lineage>
</organism>
<reference evidence="3" key="1">
    <citation type="submission" date="2023-07" db="EMBL/GenBank/DDBJ databases">
        <title>Biological control against Fusarium languescens, the causal agent of wilt in Jalapeno peppers, by a novel bacterial subspecies: Bacillus cabrialesii subsp. tritici TSO2.</title>
        <authorList>
            <person name="Montoya-Martinez A.C."/>
            <person name="Figueroa-Brambila K.M."/>
            <person name="Escalante-Beltran A."/>
            <person name="Lopez-Montoya N.D."/>
            <person name="Valenzuela-Ruiz V."/>
            <person name="Parra-Cota F.I."/>
            <person name="Estrada Alvarado M.I."/>
            <person name="De Los Santos Villalobos S."/>
        </authorList>
    </citation>
    <scope>NUCLEOTIDE SEQUENCE</scope>
    <source>
        <strain evidence="3">TSO2</strain>
    </source>
</reference>
<name>A0ABT9DIM3_9BACI</name>
<keyword evidence="1" id="KW-0175">Coiled coil</keyword>
<evidence type="ECO:0000256" key="1">
    <source>
        <dbReference type="SAM" id="Coils"/>
    </source>
</evidence>
<comment type="caution">
    <text evidence="3">The sequence shown here is derived from an EMBL/GenBank/DDBJ whole genome shotgun (WGS) entry which is preliminary data.</text>
</comment>
<dbReference type="RefSeq" id="WP_213401880.1">
    <property type="nucleotide sequence ID" value="NZ_JAHBMK020000001.1"/>
</dbReference>
<proteinExistence type="predicted"/>
<feature type="region of interest" description="Disordered" evidence="2">
    <location>
        <begin position="1"/>
        <end position="25"/>
    </location>
</feature>
<feature type="coiled-coil region" evidence="1">
    <location>
        <begin position="33"/>
        <end position="64"/>
    </location>
</feature>
<evidence type="ECO:0000313" key="3">
    <source>
        <dbReference type="EMBL" id="MDO8224505.1"/>
    </source>
</evidence>
<evidence type="ECO:0000313" key="4">
    <source>
        <dbReference type="Proteomes" id="UP001177121"/>
    </source>
</evidence>
<keyword evidence="4" id="KW-1185">Reference proteome</keyword>
<protein>
    <submittedName>
        <fullName evidence="3">Uncharacterized protein</fullName>
    </submittedName>
</protein>
<dbReference type="Proteomes" id="UP001177121">
    <property type="component" value="Unassembled WGS sequence"/>
</dbReference>
<gene>
    <name evidence="3" type="ORF">KHP33_006525</name>
</gene>
<accession>A0ABT9DIM3</accession>
<sequence>MNEFEKWIDGRYKPHEQKQKEHEDTMGRIRNDLDKFDKAGMAFEEEIEELAEKTEALLKKYQARYDQS</sequence>